<dbReference type="SMART" id="SM00935">
    <property type="entry name" value="OmpH"/>
    <property type="match status" value="1"/>
</dbReference>
<dbReference type="PANTHER" id="PTHR35089">
    <property type="entry name" value="CHAPERONE PROTEIN SKP"/>
    <property type="match status" value="1"/>
</dbReference>
<keyword evidence="2" id="KW-0732">Signal</keyword>
<dbReference type="AlphaFoldDB" id="A0A381U1Q9"/>
<comment type="similarity">
    <text evidence="1">Belongs to the Skp family.</text>
</comment>
<dbReference type="GO" id="GO:0051082">
    <property type="term" value="F:unfolded protein binding"/>
    <property type="evidence" value="ECO:0007669"/>
    <property type="project" value="InterPro"/>
</dbReference>
<evidence type="ECO:0000256" key="3">
    <source>
        <dbReference type="SAM" id="Coils"/>
    </source>
</evidence>
<proteinExistence type="inferred from homology"/>
<accession>A0A381U1Q9</accession>
<evidence type="ECO:0000313" key="4">
    <source>
        <dbReference type="EMBL" id="SVA22014.1"/>
    </source>
</evidence>
<dbReference type="EMBL" id="UINC01005547">
    <property type="protein sequence ID" value="SVA22014.1"/>
    <property type="molecule type" value="Genomic_DNA"/>
</dbReference>
<dbReference type="InterPro" id="IPR005632">
    <property type="entry name" value="Chaperone_Skp"/>
</dbReference>
<keyword evidence="3" id="KW-0175">Coiled coil</keyword>
<dbReference type="GO" id="GO:0005829">
    <property type="term" value="C:cytosol"/>
    <property type="evidence" value="ECO:0007669"/>
    <property type="project" value="TreeGrafter"/>
</dbReference>
<protein>
    <recommendedName>
        <fullName evidence="5">Outer membrane chaperone Skp (OmpH)</fullName>
    </recommendedName>
</protein>
<dbReference type="Gene3D" id="3.30.910.20">
    <property type="entry name" value="Skp domain"/>
    <property type="match status" value="1"/>
</dbReference>
<sequence length="180" mass="20374">MNKSFIFLLVFLLCGSYSYKVNAAEDVLVVNLQYVVSQSKAGSALRKRTQELGEEIQKLQEEAQKYFQEQSKTLDDDRALLSPEVLQQRLDDLRKEAEEKNIELQGKAQNIQQAIQRASSSIDSVISPILTEIVNEKGAKVLLDRQVILFGDPKLDISAEVIKQLNSRLPKIEVIVKDQE</sequence>
<evidence type="ECO:0000256" key="2">
    <source>
        <dbReference type="ARBA" id="ARBA00022729"/>
    </source>
</evidence>
<organism evidence="4">
    <name type="scientific">marine metagenome</name>
    <dbReference type="NCBI Taxonomy" id="408172"/>
    <lineage>
        <taxon>unclassified sequences</taxon>
        <taxon>metagenomes</taxon>
        <taxon>ecological metagenomes</taxon>
    </lineage>
</organism>
<dbReference type="Pfam" id="PF03938">
    <property type="entry name" value="OmpH"/>
    <property type="match status" value="1"/>
</dbReference>
<evidence type="ECO:0008006" key="5">
    <source>
        <dbReference type="Google" id="ProtNLM"/>
    </source>
</evidence>
<dbReference type="InterPro" id="IPR024930">
    <property type="entry name" value="Skp_dom_sf"/>
</dbReference>
<name>A0A381U1Q9_9ZZZZ</name>
<evidence type="ECO:0000256" key="1">
    <source>
        <dbReference type="ARBA" id="ARBA00009091"/>
    </source>
</evidence>
<gene>
    <name evidence="4" type="ORF">METZ01_LOCUS74868</name>
</gene>
<dbReference type="GO" id="GO:0050821">
    <property type="term" value="P:protein stabilization"/>
    <property type="evidence" value="ECO:0007669"/>
    <property type="project" value="TreeGrafter"/>
</dbReference>
<dbReference type="PANTHER" id="PTHR35089:SF1">
    <property type="entry name" value="CHAPERONE PROTEIN SKP"/>
    <property type="match status" value="1"/>
</dbReference>
<dbReference type="SUPFAM" id="SSF111384">
    <property type="entry name" value="OmpH-like"/>
    <property type="match status" value="1"/>
</dbReference>
<reference evidence="4" key="1">
    <citation type="submission" date="2018-05" db="EMBL/GenBank/DDBJ databases">
        <authorList>
            <person name="Lanie J.A."/>
            <person name="Ng W.-L."/>
            <person name="Kazmierczak K.M."/>
            <person name="Andrzejewski T.M."/>
            <person name="Davidsen T.M."/>
            <person name="Wayne K.J."/>
            <person name="Tettelin H."/>
            <person name="Glass J.I."/>
            <person name="Rusch D."/>
            <person name="Podicherti R."/>
            <person name="Tsui H.-C.T."/>
            <person name="Winkler M.E."/>
        </authorList>
    </citation>
    <scope>NUCLEOTIDE SEQUENCE</scope>
</reference>
<feature type="coiled-coil region" evidence="3">
    <location>
        <begin position="42"/>
        <end position="117"/>
    </location>
</feature>